<keyword evidence="17" id="KW-1185">Reference proteome</keyword>
<dbReference type="FunFam" id="3.30.1490.20:FF:000019">
    <property type="entry name" value="Succinate--CoA ligase [ADP-forming] subunit beta, mitochondrial"/>
    <property type="match status" value="1"/>
</dbReference>
<dbReference type="SUPFAM" id="SSF56059">
    <property type="entry name" value="Glutathione synthetase ATP-binding domain-like"/>
    <property type="match status" value="1"/>
</dbReference>
<evidence type="ECO:0000256" key="11">
    <source>
        <dbReference type="ARBA" id="ARBA00023128"/>
    </source>
</evidence>
<dbReference type="Gene3D" id="3.30.1490.20">
    <property type="entry name" value="ATP-grasp fold, A domain"/>
    <property type="match status" value="1"/>
</dbReference>
<protein>
    <recommendedName>
        <fullName evidence="12">Succinate--CoA ligase [ADP-forming] subunit beta, mitochondrial</fullName>
        <ecNumber evidence="12">6.2.1.5</ecNumber>
    </recommendedName>
    <alternativeName>
        <fullName evidence="12">Succinyl-CoA synthetase beta chain</fullName>
        <shortName evidence="12">SCS-beta</shortName>
    </alternativeName>
</protein>
<keyword evidence="6 12" id="KW-0479">Metal-binding</keyword>
<dbReference type="GO" id="GO:0006104">
    <property type="term" value="P:succinyl-CoA metabolic process"/>
    <property type="evidence" value="ECO:0007669"/>
    <property type="project" value="TreeGrafter"/>
</dbReference>
<dbReference type="GO" id="GO:0005739">
    <property type="term" value="C:mitochondrion"/>
    <property type="evidence" value="ECO:0007669"/>
    <property type="project" value="UniProtKB-SubCell"/>
</dbReference>
<feature type="compositionally biased region" description="Pro residues" evidence="14">
    <location>
        <begin position="35"/>
        <end position="47"/>
    </location>
</feature>
<dbReference type="Proteomes" id="UP000325081">
    <property type="component" value="Unassembled WGS sequence"/>
</dbReference>
<evidence type="ECO:0000256" key="14">
    <source>
        <dbReference type="SAM" id="MobiDB-lite"/>
    </source>
</evidence>
<comment type="function">
    <text evidence="12">Succinyl-CoA synthetase functions in the citric acid cycle (TCA), coupling the hydrolysis of succinyl-CoA to the synthesis of ATP and thus represents the only step of substrate-level phosphorylation in the TCA. The beta subunit provides nucleotide specificity of the enzyme and binds the substrate succinate, while the binding sites for coenzyme A and phosphate are found in the alpha subunit.</text>
</comment>
<comment type="caution">
    <text evidence="16">The sequence shown here is derived from an EMBL/GenBank/DDBJ whole genome shotgun (WGS) entry which is preliminary data.</text>
</comment>
<comment type="subunit">
    <text evidence="3">Heterooctamer of 4 alpha and 4 beta chains.</text>
</comment>
<feature type="binding site" evidence="12">
    <location>
        <position position="333"/>
    </location>
    <ligand>
        <name>ATP</name>
        <dbReference type="ChEBI" id="CHEBI:30616"/>
    </ligand>
</feature>
<feature type="compositionally biased region" description="Basic residues" evidence="14">
    <location>
        <begin position="102"/>
        <end position="114"/>
    </location>
</feature>
<dbReference type="PANTHER" id="PTHR11815">
    <property type="entry name" value="SUCCINYL-COA SYNTHETASE BETA CHAIN"/>
    <property type="match status" value="1"/>
</dbReference>
<gene>
    <name evidence="16" type="ORF">STAS_05546</name>
</gene>
<keyword evidence="7 12" id="KW-0547">Nucleotide-binding</keyword>
<feature type="binding site" evidence="12">
    <location>
        <position position="557"/>
    </location>
    <ligand>
        <name>substrate</name>
        <note>ligand shared with subunit alpha</note>
    </ligand>
</feature>
<dbReference type="InterPro" id="IPR017866">
    <property type="entry name" value="Succ-CoA_synthase_bsu_CS"/>
</dbReference>
<dbReference type="UniPathway" id="UPA00223">
    <property type="reaction ID" value="UER00999"/>
</dbReference>
<dbReference type="GO" id="GO:0000287">
    <property type="term" value="F:magnesium ion binding"/>
    <property type="evidence" value="ECO:0007669"/>
    <property type="project" value="UniProtKB-UniRule"/>
</dbReference>
<keyword evidence="8 12" id="KW-0067">ATP-binding</keyword>
<dbReference type="InterPro" id="IPR013815">
    <property type="entry name" value="ATP_grasp_subdomain_1"/>
</dbReference>
<dbReference type="Pfam" id="PF08442">
    <property type="entry name" value="ATP-grasp_2"/>
    <property type="match status" value="1"/>
</dbReference>
<evidence type="ECO:0000256" key="1">
    <source>
        <dbReference type="ARBA" id="ARBA00004173"/>
    </source>
</evidence>
<dbReference type="Gene3D" id="3.40.50.261">
    <property type="entry name" value="Succinyl-CoA synthetase domains"/>
    <property type="match status" value="1"/>
</dbReference>
<dbReference type="SUPFAM" id="SSF52210">
    <property type="entry name" value="Succinyl-CoA synthetase domains"/>
    <property type="match status" value="1"/>
</dbReference>
<dbReference type="OrthoDB" id="1552at2759"/>
<feature type="binding site" evidence="12">
    <location>
        <position position="400"/>
    </location>
    <ligand>
        <name>ATP</name>
        <dbReference type="ChEBI" id="CHEBI:30616"/>
    </ligand>
</feature>
<evidence type="ECO:0000259" key="15">
    <source>
        <dbReference type="PROSITE" id="PS50975"/>
    </source>
</evidence>
<evidence type="ECO:0000313" key="16">
    <source>
        <dbReference type="EMBL" id="GER29668.1"/>
    </source>
</evidence>
<dbReference type="PROSITE" id="PS01217">
    <property type="entry name" value="SUCCINYL_COA_LIG_3"/>
    <property type="match status" value="1"/>
</dbReference>
<keyword evidence="9 12" id="KW-0460">Magnesium</keyword>
<comment type="subunit">
    <text evidence="12 13">Heterodimer of an alpha and a beta subunit.</text>
</comment>
<evidence type="ECO:0000256" key="3">
    <source>
        <dbReference type="ARBA" id="ARBA00011412"/>
    </source>
</evidence>
<evidence type="ECO:0000256" key="2">
    <source>
        <dbReference type="ARBA" id="ARBA00005064"/>
    </source>
</evidence>
<feature type="binding site" evidence="12">
    <location>
        <begin position="614"/>
        <end position="616"/>
    </location>
    <ligand>
        <name>substrate</name>
        <note>ligand shared with subunit alpha</note>
    </ligand>
</feature>
<dbReference type="GO" id="GO:0006099">
    <property type="term" value="P:tricarboxylic acid cycle"/>
    <property type="evidence" value="ECO:0007669"/>
    <property type="project" value="UniProtKB-UniRule"/>
</dbReference>
<dbReference type="EC" id="6.2.1.5" evidence="12"/>
<name>A0A5A7PAX2_STRAF</name>
<dbReference type="InterPro" id="IPR005809">
    <property type="entry name" value="Succ_CoA_ligase-like_bsu"/>
</dbReference>
<evidence type="ECO:0000256" key="9">
    <source>
        <dbReference type="ARBA" id="ARBA00022842"/>
    </source>
</evidence>
<feature type="region of interest" description="Disordered" evidence="14">
    <location>
        <begin position="140"/>
        <end position="190"/>
    </location>
</feature>
<dbReference type="PROSITE" id="PS50975">
    <property type="entry name" value="ATP_GRASP"/>
    <property type="match status" value="1"/>
</dbReference>
<evidence type="ECO:0000256" key="5">
    <source>
        <dbReference type="ARBA" id="ARBA00022598"/>
    </source>
</evidence>
<dbReference type="GO" id="GO:0042709">
    <property type="term" value="C:succinate-CoA ligase complex"/>
    <property type="evidence" value="ECO:0007669"/>
    <property type="project" value="TreeGrafter"/>
</dbReference>
<proteinExistence type="inferred from homology"/>
<dbReference type="InterPro" id="IPR005811">
    <property type="entry name" value="SUCC_ACL_C"/>
</dbReference>
<keyword evidence="11 12" id="KW-0496">Mitochondrion</keyword>
<keyword evidence="10" id="KW-0809">Transit peptide</keyword>
<dbReference type="PANTHER" id="PTHR11815:SF10">
    <property type="entry name" value="SUCCINATE--COA LIGASE [GDP-FORMING] SUBUNIT BETA, MITOCHONDRIAL"/>
    <property type="match status" value="1"/>
</dbReference>
<evidence type="ECO:0000256" key="4">
    <source>
        <dbReference type="ARBA" id="ARBA00022532"/>
    </source>
</evidence>
<comment type="subcellular location">
    <subcellularLocation>
        <location evidence="1 12">Mitochondrion</location>
    </subcellularLocation>
</comment>
<dbReference type="GO" id="GO:0004775">
    <property type="term" value="F:succinate-CoA ligase (ADP-forming) activity"/>
    <property type="evidence" value="ECO:0007669"/>
    <property type="project" value="UniProtKB-UniRule"/>
</dbReference>
<feature type="region of interest" description="Disordered" evidence="14">
    <location>
        <begin position="1"/>
        <end position="121"/>
    </location>
</feature>
<evidence type="ECO:0000256" key="12">
    <source>
        <dbReference type="HAMAP-Rule" id="MF_03219"/>
    </source>
</evidence>
<feature type="binding site" evidence="12">
    <location>
        <position position="506"/>
    </location>
    <ligand>
        <name>Mg(2+)</name>
        <dbReference type="ChEBI" id="CHEBI:18420"/>
    </ligand>
</feature>
<reference evidence="17" key="1">
    <citation type="journal article" date="2019" name="Curr. Biol.">
        <title>Genome Sequence of Striga asiatica Provides Insight into the Evolution of Plant Parasitism.</title>
        <authorList>
            <person name="Yoshida S."/>
            <person name="Kim S."/>
            <person name="Wafula E.K."/>
            <person name="Tanskanen J."/>
            <person name="Kim Y.M."/>
            <person name="Honaas L."/>
            <person name="Yang Z."/>
            <person name="Spallek T."/>
            <person name="Conn C.E."/>
            <person name="Ichihashi Y."/>
            <person name="Cheong K."/>
            <person name="Cui S."/>
            <person name="Der J.P."/>
            <person name="Gundlach H."/>
            <person name="Jiao Y."/>
            <person name="Hori C."/>
            <person name="Ishida J.K."/>
            <person name="Kasahara H."/>
            <person name="Kiba T."/>
            <person name="Kim M.S."/>
            <person name="Koo N."/>
            <person name="Laohavisit A."/>
            <person name="Lee Y.H."/>
            <person name="Lumba S."/>
            <person name="McCourt P."/>
            <person name="Mortimer J.C."/>
            <person name="Mutuku J.M."/>
            <person name="Nomura T."/>
            <person name="Sasaki-Sekimoto Y."/>
            <person name="Seto Y."/>
            <person name="Wang Y."/>
            <person name="Wakatake T."/>
            <person name="Sakakibara H."/>
            <person name="Demura T."/>
            <person name="Yamaguchi S."/>
            <person name="Yoneyama K."/>
            <person name="Manabe R.I."/>
            <person name="Nelson D.C."/>
            <person name="Schulman A.H."/>
            <person name="Timko M.P."/>
            <person name="dePamphilis C.W."/>
            <person name="Choi D."/>
            <person name="Shirasu K."/>
        </authorList>
    </citation>
    <scope>NUCLEOTIDE SEQUENCE [LARGE SCALE GENOMIC DNA]</scope>
    <source>
        <strain evidence="17">cv. UVA1</strain>
    </source>
</reference>
<evidence type="ECO:0000313" key="17">
    <source>
        <dbReference type="Proteomes" id="UP000325081"/>
    </source>
</evidence>
<comment type="pathway">
    <text evidence="2 12">Carbohydrate metabolism; tricarboxylic acid cycle; succinate from succinyl-CoA (ligase route): step 1/1.</text>
</comment>
<feature type="compositionally biased region" description="Acidic residues" evidence="14">
    <location>
        <begin position="162"/>
        <end position="181"/>
    </location>
</feature>
<dbReference type="GO" id="GO:0005524">
    <property type="term" value="F:ATP binding"/>
    <property type="evidence" value="ECO:0007669"/>
    <property type="project" value="UniProtKB-UniRule"/>
</dbReference>
<organism evidence="16 17">
    <name type="scientific">Striga asiatica</name>
    <name type="common">Asiatic witchweed</name>
    <name type="synonym">Buchnera asiatica</name>
    <dbReference type="NCBI Taxonomy" id="4170"/>
    <lineage>
        <taxon>Eukaryota</taxon>
        <taxon>Viridiplantae</taxon>
        <taxon>Streptophyta</taxon>
        <taxon>Embryophyta</taxon>
        <taxon>Tracheophyta</taxon>
        <taxon>Spermatophyta</taxon>
        <taxon>Magnoliopsida</taxon>
        <taxon>eudicotyledons</taxon>
        <taxon>Gunneridae</taxon>
        <taxon>Pentapetalae</taxon>
        <taxon>asterids</taxon>
        <taxon>lamiids</taxon>
        <taxon>Lamiales</taxon>
        <taxon>Orobanchaceae</taxon>
        <taxon>Buchnereae</taxon>
        <taxon>Striga</taxon>
    </lineage>
</organism>
<keyword evidence="4 12" id="KW-0816">Tricarboxylic acid cycle</keyword>
<evidence type="ECO:0000256" key="7">
    <source>
        <dbReference type="ARBA" id="ARBA00022741"/>
    </source>
</evidence>
<comment type="similarity">
    <text evidence="12 13">Belongs to the succinate/malate CoA ligase beta subunit family.</text>
</comment>
<sequence>MRIRRHAKISPAPPLQTHACQLNQSPWDAMEFAPPSVPPQPPPPPPKAGAGAFAAGNGSFNDCSCSRKRGEKQSEYSLKVEQQISPTAEKNDSSYAYGPAARKPKAHRQARPKKSSSSSSSTNPYEFYYYSGFGPRWAKKRGPNCEADDNGGTTNKRHDYSCEESDNDEPDYEELEGEEEEKKERKRARKPIKARSLKSLMVQAFHAGDKVSFSASAAAFPRFTIRVYGVSVIFVTLTVCFQFDLALKDFKEGRDIKKMVRGLLGKIAGRSLSAAGKWQQQQLRRLNIHEYQGAELMSKHGINVPKGVAVGSVDEVRKSLREVFPNESEVVVKSQILAGGRGLGTFKSGLQGGVHIVKADQVEDIAGKMLGQILVTKQTGPQGKVVSKVYLAEKLSLVNEMYFAITLDRISAGPIIIACKKGGTSIEDLAEKHPELIVKVPIDVFTGITDDDAAKVVDGLSPTVADRNASIEQVKKLYELFCKCDCTLLEINPIAETADKQLVAADAKLNFDDNAAFRQKEIFALRDPTQEDPREVAAAKADLNYIGLDGEIGCMVNGAGLAMATMDIIKLHGGTPANFLDVGGNASEGQVVEAFKILTSDEKVKAILVNIFGGIMKCDVIASGIVNAAKQVQLKVPVVVRLEGTNVDQGKRILKESGMTLITAEDLDDAAEKAVKAISS</sequence>
<dbReference type="HAMAP" id="MF_00558">
    <property type="entry name" value="Succ_CoA_beta"/>
    <property type="match status" value="1"/>
</dbReference>
<feature type="binding site" evidence="12">
    <location>
        <position position="492"/>
    </location>
    <ligand>
        <name>Mg(2+)</name>
        <dbReference type="ChEBI" id="CHEBI:18420"/>
    </ligand>
</feature>
<dbReference type="FunFam" id="3.30.470.20:FF:000002">
    <property type="entry name" value="Succinate--CoA ligase [ADP-forming] subunit beta"/>
    <property type="match status" value="1"/>
</dbReference>
<comment type="cofactor">
    <cofactor evidence="12">
        <name>Mg(2+)</name>
        <dbReference type="ChEBI" id="CHEBI:18420"/>
    </cofactor>
    <text evidence="12">Binds 1 Mg(2+) ion per subunit.</text>
</comment>
<evidence type="ECO:0000256" key="10">
    <source>
        <dbReference type="ARBA" id="ARBA00022946"/>
    </source>
</evidence>
<evidence type="ECO:0000256" key="8">
    <source>
        <dbReference type="ARBA" id="ARBA00022840"/>
    </source>
</evidence>
<dbReference type="InterPro" id="IPR016102">
    <property type="entry name" value="Succinyl-CoA_synth-like"/>
</dbReference>
<feature type="domain" description="ATP-grasp" evidence="15">
    <location>
        <begin position="294"/>
        <end position="520"/>
    </location>
</feature>
<feature type="binding site" evidence="12">
    <location>
        <begin position="340"/>
        <end position="342"/>
    </location>
    <ligand>
        <name>ATP</name>
        <dbReference type="ChEBI" id="CHEBI:30616"/>
    </ligand>
</feature>
<dbReference type="Gene3D" id="3.30.470.20">
    <property type="entry name" value="ATP-grasp fold, B domain"/>
    <property type="match status" value="1"/>
</dbReference>
<accession>A0A5A7PAX2</accession>
<keyword evidence="5 12" id="KW-0436">Ligase</keyword>
<dbReference type="Pfam" id="PF00549">
    <property type="entry name" value="Ligase_CoA"/>
    <property type="match status" value="1"/>
</dbReference>
<dbReference type="AlphaFoldDB" id="A0A5A7PAX2"/>
<comment type="catalytic activity">
    <reaction evidence="12">
        <text>succinate + ATP + CoA = succinyl-CoA + ADP + phosphate</text>
        <dbReference type="Rhea" id="RHEA:17661"/>
        <dbReference type="ChEBI" id="CHEBI:30031"/>
        <dbReference type="ChEBI" id="CHEBI:30616"/>
        <dbReference type="ChEBI" id="CHEBI:43474"/>
        <dbReference type="ChEBI" id="CHEBI:57287"/>
        <dbReference type="ChEBI" id="CHEBI:57292"/>
        <dbReference type="ChEBI" id="CHEBI:456216"/>
        <dbReference type="EC" id="6.2.1.5"/>
    </reaction>
</comment>
<dbReference type="InterPro" id="IPR011761">
    <property type="entry name" value="ATP-grasp"/>
</dbReference>
<evidence type="ECO:0000256" key="6">
    <source>
        <dbReference type="ARBA" id="ARBA00022723"/>
    </source>
</evidence>
<dbReference type="NCBIfam" id="TIGR01016">
    <property type="entry name" value="sucCoAbeta"/>
    <property type="match status" value="1"/>
</dbReference>
<evidence type="ECO:0000256" key="13">
    <source>
        <dbReference type="RuleBase" id="RU361258"/>
    </source>
</evidence>
<dbReference type="FunFam" id="3.40.50.261:FF:000001">
    <property type="entry name" value="Succinate--CoA ligase [ADP-forming] subunit beta"/>
    <property type="match status" value="1"/>
</dbReference>
<dbReference type="EMBL" id="BKCP01004224">
    <property type="protein sequence ID" value="GER29668.1"/>
    <property type="molecule type" value="Genomic_DNA"/>
</dbReference>
<feature type="compositionally biased region" description="Low complexity" evidence="14">
    <location>
        <begin position="48"/>
        <end position="58"/>
    </location>
</feature>
<dbReference type="InterPro" id="IPR013650">
    <property type="entry name" value="ATP-grasp_succ-CoA_synth-type"/>
</dbReference>
<dbReference type="NCBIfam" id="NF001913">
    <property type="entry name" value="PRK00696.1"/>
    <property type="match status" value="1"/>
</dbReference>